<name>A0ABT8T0L9_9HYPH</name>
<evidence type="ECO:0000313" key="7">
    <source>
        <dbReference type="Proteomes" id="UP001169006"/>
    </source>
</evidence>
<evidence type="ECO:0000259" key="5">
    <source>
        <dbReference type="Pfam" id="PF04357"/>
    </source>
</evidence>
<protein>
    <submittedName>
        <fullName evidence="6">Translocation/assembly module TamB domain-containing protein</fullName>
    </submittedName>
</protein>
<proteinExistence type="predicted"/>
<evidence type="ECO:0000256" key="3">
    <source>
        <dbReference type="ARBA" id="ARBA00022989"/>
    </source>
</evidence>
<keyword evidence="2" id="KW-0812">Transmembrane</keyword>
<evidence type="ECO:0000256" key="4">
    <source>
        <dbReference type="ARBA" id="ARBA00023136"/>
    </source>
</evidence>
<comment type="caution">
    <text evidence="6">The sequence shown here is derived from an EMBL/GenBank/DDBJ whole genome shotgun (WGS) entry which is preliminary data.</text>
</comment>
<keyword evidence="7" id="KW-1185">Reference proteome</keyword>
<reference evidence="6" key="1">
    <citation type="journal article" date="2015" name="Int. J. Syst. Evol. Microbiol.">
        <title>Rhizobium oryzicola sp. nov., potential plant-growth-promoting endophytic bacteria isolated from rice roots.</title>
        <authorList>
            <person name="Zhang X.X."/>
            <person name="Gao J.S."/>
            <person name="Cao Y.H."/>
            <person name="Sheirdil R.A."/>
            <person name="Wang X.C."/>
            <person name="Zhang L."/>
        </authorList>
    </citation>
    <scope>NUCLEOTIDE SEQUENCE</scope>
    <source>
        <strain evidence="6">05753</strain>
    </source>
</reference>
<evidence type="ECO:0000256" key="2">
    <source>
        <dbReference type="ARBA" id="ARBA00022692"/>
    </source>
</evidence>
<dbReference type="EMBL" id="JAUKWQ010000006">
    <property type="protein sequence ID" value="MDO1584060.1"/>
    <property type="molecule type" value="Genomic_DNA"/>
</dbReference>
<comment type="subcellular location">
    <subcellularLocation>
        <location evidence="1">Membrane</location>
        <topology evidence="1">Single-pass membrane protein</topology>
    </subcellularLocation>
</comment>
<keyword evidence="3" id="KW-1133">Transmembrane helix</keyword>
<feature type="domain" description="Translocation and assembly module TamB C-terminal" evidence="5">
    <location>
        <begin position="1669"/>
        <end position="2013"/>
    </location>
</feature>
<sequence length="2013" mass="206294">MLRTAAILLVLIVASALFVGFAPAGQRMAANLISSLASSPGQMVKLSALRGLLTGHLRIDRIDISDDKGVHTEAQGVAVDWSPLALLSGTFHAERIRVEGLKLHRPPEDAPQQAQTSQSQSSGFSLPVEVRIDSMELPDISISRLLTGRDFLLAAAGSVDATGDRISAKASAHRKDEPNAIADTDLVYAPQQNELKLQAVVSEPSGGLLARLLHLPGAPALALALDGQGPLSDWSGQLRGTVDGKPVISMDGRHTLAPDGRHRVEVQGGGQLAELMPPAIRPMFAGRTDINVGALFSPNGRIEIKKGELASGAIRVSAAGALDSAADNSLAGSIAGANGPIDIDWPINGKPARFAVENVNFTLTGAAASARFTTTAAFRSISAMNTRFEQVRLQAESEDLNFNQWTGSIRSRLTAARTGFTDDNLNRLIQGPIRIDAPIRLGTQAVGLDASTFESANISGTVSGAYNLSKQAVTGNLRMFLNPEGLPPEIGDLFEDRIAAEGYIDAAIGGRISLENVVVKSSILEGHGNVLLDGGKMTAHLAGRVPDLGKLRPDAKGPAGYDLTANGPVTALALKATINSAEARFRGRLLDGVSLVMDGTADFNAPRAHLKGQANVDGKPARIESNLAYANGTFSAPDLVVELGPNRVTGNMAFTSSMLPQGELAFNFPEAGLIASLAGQQAAGDLQGTVRLGGVDGKATLALNASGQTLSSRGVILKAPAVSASSANLAGMTLDGVIRANQIEIGGQVLQDSALKVTQAGPRTLFDLNSRFDNAPLLLVGALDTENGTDITLSQFSAKPRGVGLSLAAPATISVTQGQARFRQLALTAGDGRITLDGSAGSTLALSAEIRNLPASLVGLVAPNLAPTGQVNGLVATNGQSSNPSIFYDLNVANAELAETRTYGLQPLRIKARGRFEDGRLGIDAATLINPDGIAVTADGSISTRDDRKLDLKVNLLSLPASLVHRIEPRVEALGILSGMSTIGGTLAAPTAMFDLAWNNGAIADAKKHAVMNDITATSRGRLENNVLTLDAFDLTAPEATSANAKGTIRLDGEREIALNAELKGIPAALANALRLDLAAEGVIGGTLAAEGTLASPAASFDLLWSNAATRQTRDAHIGDLALRAKGRYAGQAINLEEARISGQNGLSFTGHGLVALSGDQALDMTAEFAALPAALADIARPDLEATGLAAGRLSLRGSLANPNLAYDVSLANGSSSQTRMAGLNSIDVKASGTFANGTLTLDKTEIKDPAGLSVTAQGRAVLQGQQAPAFDLNADIAALPAKLANGFIPGIDAEGVISGKVSSTGTPEAPAIRYQLMWKDAVTRQTRLAGLSGLQLEGNGSFTNATLSLDTAKVTGPSGLSISASGTAKLAGDKVLNMAADIASVPATLAQGFLPGLQTGGIITGRVTAGGTVSVPAIRYDLQWSDAEIRRQGDAGISNLNFKAAGNFENGTLTLGETRLSGPNGLNASASGKVTIGGDNGPQINLNANLAAIPANLANGFVPGLGAAGQISGKISALPEGRGVDFNLSWKDASLAQARAAGLAAFNVTASGALKGSQLDFETRLSGDAGLALTARGGLGLSGARAVDAKVEGTLPFALLATQLSAQGFVAEGNGTLNVAVGGTLAAPTFNGTASTSGARLIDVRRNLAVEGISASVSFDRDRASIQSLSGSLSTGGKVSVGGTVGLTGEFPADLTITLNDATYVDGTLFAATANGALTVTGSLLGAPALKGDIRLTKAAITVPAKLPASLAQINVKHVNPPADVKELLAALGDKGGQGTSTPLALDLTIDAPNGIFVRGRGIDAELGGRLAIRGTATEPVVSGGFQMRRGRIVILAKRLDFTTGKITFGGGLIPVLDMQAQTSSGSTTIIIKVTGVANDPDISFSSSPALPQDEVLARLIFGQSMSKLSALQIAQLADAVSQLAGGGSTSLLETLRSNLGVDDIDINTDDTGQTSVSVGRYINNRTYFQVEQGGSSGARASINLDVGRGVKLKGSAGSDGGSAGIFYEKEY</sequence>
<evidence type="ECO:0000256" key="1">
    <source>
        <dbReference type="ARBA" id="ARBA00004167"/>
    </source>
</evidence>
<dbReference type="Proteomes" id="UP001169006">
    <property type="component" value="Unassembled WGS sequence"/>
</dbReference>
<keyword evidence="4" id="KW-0472">Membrane</keyword>
<dbReference type="InterPro" id="IPR007452">
    <property type="entry name" value="TamB_C"/>
</dbReference>
<gene>
    <name evidence="6" type="ORF">Q2T52_18400</name>
</gene>
<dbReference type="RefSeq" id="WP_302078283.1">
    <property type="nucleotide sequence ID" value="NZ_JAUKWQ010000006.1"/>
</dbReference>
<reference evidence="6" key="2">
    <citation type="submission" date="2023-07" db="EMBL/GenBank/DDBJ databases">
        <authorList>
            <person name="Sun H."/>
        </authorList>
    </citation>
    <scope>NUCLEOTIDE SEQUENCE</scope>
    <source>
        <strain evidence="6">05753</strain>
    </source>
</reference>
<evidence type="ECO:0000313" key="6">
    <source>
        <dbReference type="EMBL" id="MDO1584060.1"/>
    </source>
</evidence>
<accession>A0ABT8T0L9</accession>
<dbReference type="Pfam" id="PF04357">
    <property type="entry name" value="TamB"/>
    <property type="match status" value="1"/>
</dbReference>
<organism evidence="6 7">
    <name type="scientific">Rhizobium oryzicola</name>
    <dbReference type="NCBI Taxonomy" id="1232668"/>
    <lineage>
        <taxon>Bacteria</taxon>
        <taxon>Pseudomonadati</taxon>
        <taxon>Pseudomonadota</taxon>
        <taxon>Alphaproteobacteria</taxon>
        <taxon>Hyphomicrobiales</taxon>
        <taxon>Rhizobiaceae</taxon>
        <taxon>Rhizobium/Agrobacterium group</taxon>
        <taxon>Rhizobium</taxon>
    </lineage>
</organism>